<dbReference type="Pfam" id="PF08542">
    <property type="entry name" value="Rep_fac_C"/>
    <property type="match status" value="1"/>
</dbReference>
<name>A0ABD3CBC3_9LAMI</name>
<comment type="caution">
    <text evidence="2">The sequence shown here is derived from an EMBL/GenBank/DDBJ whole genome shotgun (WGS) entry which is preliminary data.</text>
</comment>
<organism evidence="2 3">
    <name type="scientific">Castilleja foliolosa</name>
    <dbReference type="NCBI Taxonomy" id="1961234"/>
    <lineage>
        <taxon>Eukaryota</taxon>
        <taxon>Viridiplantae</taxon>
        <taxon>Streptophyta</taxon>
        <taxon>Embryophyta</taxon>
        <taxon>Tracheophyta</taxon>
        <taxon>Spermatophyta</taxon>
        <taxon>Magnoliopsida</taxon>
        <taxon>eudicotyledons</taxon>
        <taxon>Gunneridae</taxon>
        <taxon>Pentapetalae</taxon>
        <taxon>asterids</taxon>
        <taxon>lamiids</taxon>
        <taxon>Lamiales</taxon>
        <taxon>Orobanchaceae</taxon>
        <taxon>Pedicularideae</taxon>
        <taxon>Castillejinae</taxon>
        <taxon>Castilleja</taxon>
    </lineage>
</organism>
<dbReference type="InterPro" id="IPR013748">
    <property type="entry name" value="Rep_factorC_C"/>
</dbReference>
<dbReference type="AlphaFoldDB" id="A0ABD3CBC3"/>
<dbReference type="Proteomes" id="UP001632038">
    <property type="component" value="Unassembled WGS sequence"/>
</dbReference>
<reference evidence="3" key="1">
    <citation type="journal article" date="2024" name="IScience">
        <title>Strigolactones Initiate the Formation of Haustorium-like Structures in Castilleja.</title>
        <authorList>
            <person name="Buerger M."/>
            <person name="Peterson D."/>
            <person name="Chory J."/>
        </authorList>
    </citation>
    <scope>NUCLEOTIDE SEQUENCE [LARGE SCALE GENOMIC DNA]</scope>
</reference>
<gene>
    <name evidence="2" type="primary">RFC3_6</name>
    <name evidence="2" type="ORF">CASFOL_029284</name>
</gene>
<feature type="domain" description="Replication factor C C-terminal" evidence="1">
    <location>
        <begin position="2"/>
        <end position="58"/>
    </location>
</feature>
<sequence length="72" mass="8205">MKTRKGLALLDIVREVTMFVFKIKMPTGVRIRLLMKWLILYRLTLACNDKLQLGSLIAVFTRARAALVAADK</sequence>
<evidence type="ECO:0000313" key="2">
    <source>
        <dbReference type="EMBL" id="KAL3626879.1"/>
    </source>
</evidence>
<dbReference type="Gene3D" id="1.20.272.10">
    <property type="match status" value="1"/>
</dbReference>
<evidence type="ECO:0000259" key="1">
    <source>
        <dbReference type="Pfam" id="PF08542"/>
    </source>
</evidence>
<dbReference type="InterPro" id="IPR008921">
    <property type="entry name" value="DNA_pol3_clamp-load_cplx_C"/>
</dbReference>
<proteinExistence type="predicted"/>
<keyword evidence="3" id="KW-1185">Reference proteome</keyword>
<dbReference type="SUPFAM" id="SSF48019">
    <property type="entry name" value="post-AAA+ oligomerization domain-like"/>
    <property type="match status" value="1"/>
</dbReference>
<accession>A0ABD3CBC3</accession>
<evidence type="ECO:0000313" key="3">
    <source>
        <dbReference type="Proteomes" id="UP001632038"/>
    </source>
</evidence>
<dbReference type="EMBL" id="JAVIJP010000042">
    <property type="protein sequence ID" value="KAL3626879.1"/>
    <property type="molecule type" value="Genomic_DNA"/>
</dbReference>
<protein>
    <submittedName>
        <fullName evidence="2">Subunit of heteropentameric Replication factor C (RF-C)</fullName>
    </submittedName>
</protein>